<dbReference type="Pfam" id="PF22491">
    <property type="entry name" value="DUF6988"/>
    <property type="match status" value="1"/>
</dbReference>
<protein>
    <submittedName>
        <fullName evidence="1">Uncharacterized protein</fullName>
    </submittedName>
</protein>
<evidence type="ECO:0000313" key="2">
    <source>
        <dbReference type="Proteomes" id="UP001500021"/>
    </source>
</evidence>
<proteinExistence type="predicted"/>
<name>A0ABN1L2Y2_9GAMM</name>
<reference evidence="1 2" key="1">
    <citation type="journal article" date="2019" name="Int. J. Syst. Evol. Microbiol.">
        <title>The Global Catalogue of Microorganisms (GCM) 10K type strain sequencing project: providing services to taxonomists for standard genome sequencing and annotation.</title>
        <authorList>
            <consortium name="The Broad Institute Genomics Platform"/>
            <consortium name="The Broad Institute Genome Sequencing Center for Infectious Disease"/>
            <person name="Wu L."/>
            <person name="Ma J."/>
        </authorList>
    </citation>
    <scope>NUCLEOTIDE SEQUENCE [LARGE SCALE GENOMIC DNA]</scope>
    <source>
        <strain evidence="1 2">JCM 15608</strain>
    </source>
</reference>
<dbReference type="EMBL" id="BAAAFA010000001">
    <property type="protein sequence ID" value="GAA0811295.1"/>
    <property type="molecule type" value="Genomic_DNA"/>
</dbReference>
<dbReference type="Proteomes" id="UP001500021">
    <property type="component" value="Unassembled WGS sequence"/>
</dbReference>
<evidence type="ECO:0000313" key="1">
    <source>
        <dbReference type="EMBL" id="GAA0811295.1"/>
    </source>
</evidence>
<organism evidence="1 2">
    <name type="scientific">Colwellia asteriadis</name>
    <dbReference type="NCBI Taxonomy" id="517723"/>
    <lineage>
        <taxon>Bacteria</taxon>
        <taxon>Pseudomonadati</taxon>
        <taxon>Pseudomonadota</taxon>
        <taxon>Gammaproteobacteria</taxon>
        <taxon>Alteromonadales</taxon>
        <taxon>Colwelliaceae</taxon>
        <taxon>Colwellia</taxon>
    </lineage>
</organism>
<dbReference type="InterPro" id="IPR054257">
    <property type="entry name" value="DUF6988"/>
</dbReference>
<comment type="caution">
    <text evidence="1">The sequence shown here is derived from an EMBL/GenBank/DDBJ whole genome shotgun (WGS) entry which is preliminary data.</text>
</comment>
<accession>A0ABN1L2Y2</accession>
<sequence length="209" mass="23471">MLSMDKLLEKSESLNSEFSRIFDYGPADESKRVIASWIMCLVGLEHSVSLRQLALNGNYTSAICIMRSQFEAVTRATWLFYSASEAKIENTMKTLSELSQNADQKPSNNDMITQMKNKAPEQAVLMLTEFRDTQWKALNSYVHAGVHALQRHGHGYPEKLIIDIIKSSNGLLSMTAMMAAILTGNTMIIKDVSKIQLRHKDCLPVLLSD</sequence>
<keyword evidence="2" id="KW-1185">Reference proteome</keyword>
<gene>
    <name evidence="1" type="ORF">GCM10009111_03620</name>
</gene>